<keyword evidence="1" id="KW-0677">Repeat</keyword>
<dbReference type="InterPro" id="IPR058922">
    <property type="entry name" value="WHD_DRP"/>
</dbReference>
<feature type="domain" description="NB-ARC" evidence="4">
    <location>
        <begin position="230"/>
        <end position="306"/>
    </location>
</feature>
<evidence type="ECO:0008006" key="10">
    <source>
        <dbReference type="Google" id="ProtNLM"/>
    </source>
</evidence>
<gene>
    <name evidence="8" type="ORF">CARUB_v10007066mg</name>
</gene>
<evidence type="ECO:0000313" key="8">
    <source>
        <dbReference type="EMBL" id="EOA15406.1"/>
    </source>
</evidence>
<dbReference type="STRING" id="81985.R0F276"/>
<dbReference type="Pfam" id="PF23598">
    <property type="entry name" value="LRR_14"/>
    <property type="match status" value="1"/>
</dbReference>
<sequence length="828" mass="94151">MAEGIILFGIEKLWDLVSRESEQFNGVDEQVSELKRQLGRLWSLLKDADAKKHGSERVRNFLEDIKDIVYDAEDIIESFLIKQGRRKQKGIKKRVTRLSYILVDHRKIVSDIKAITQRISDVIAAMQSFGILQMIDGGSSSLSLEDKQREIRNTFPNNSDNNLVGMDQTVEDLVSQLVGNDHTRVVSISGMGGIGKTTLARQVFHHDIVRRHFDGFAWICVSKQFTQKHLLETYRYLIVLDDIWKAEDWDRIKEVFPQKRSWKMLLTSRNESVGLHADPTCFSYRPRCLTLEQSWTLCQRLAFPRRGEAEYMIDEELQIMGKEMVTHCGGLPLAIKVLGGLLATKHTVPEWKRVHENIGPHIVGGSGLNSNSVYRILSLSYEDLPMDLKHCFLYLAHFPEAYKIDVETLFNYWAAEGLIMIYPATIRDNAEGCLEELVRRNMVIVERSYLTSRMESCHMHDVMRGVCLSKAEEDNFLQIVNVSTSTSTSTINAQSSRRLAVHSSNAFEMIGPKNKKVRSLLFLKTKEDAVIQSFPDLGSLPFLRVLDLSRAKLQGGKLPSSIGELIHLRFLSLYRAGVSHIPSSLRNLKLLLYLNLGVDGVSVHVPNVLKELRELRCLILPFLMDVRKKLELSDLVNLETLSGYSLENSSVKDLLGMTNLRTLTVHSLDGCTLETLSSSLCGLRELEQLSLYEVMDNGQYEGTLVLDSINLKSLTVGMHMPRLLEQHRFPPNIANVCLRYCSMEEDPMPVLEKLLHLKWVELSYRSFIGKRMVCSKGGFPRLLVLKLSGLYELEELVVEEGSMSCLHTLTINECRNLKELPDGIMHLT</sequence>
<dbReference type="Gene3D" id="3.80.10.10">
    <property type="entry name" value="Ribonuclease Inhibitor"/>
    <property type="match status" value="1"/>
</dbReference>
<dbReference type="Proteomes" id="UP000029121">
    <property type="component" value="Unassembled WGS sequence"/>
</dbReference>
<dbReference type="SUPFAM" id="SSF52540">
    <property type="entry name" value="P-loop containing nucleoside triphosphate hydrolases"/>
    <property type="match status" value="1"/>
</dbReference>
<dbReference type="InterPro" id="IPR055414">
    <property type="entry name" value="LRR_R13L4/SHOC2-like"/>
</dbReference>
<dbReference type="InterPro" id="IPR038005">
    <property type="entry name" value="RX-like_CC"/>
</dbReference>
<dbReference type="GO" id="GO:0098542">
    <property type="term" value="P:defense response to other organism"/>
    <property type="evidence" value="ECO:0007669"/>
    <property type="project" value="TreeGrafter"/>
</dbReference>
<dbReference type="SUPFAM" id="SSF52058">
    <property type="entry name" value="L domain-like"/>
    <property type="match status" value="1"/>
</dbReference>
<dbReference type="GO" id="GO:0043531">
    <property type="term" value="F:ADP binding"/>
    <property type="evidence" value="ECO:0007669"/>
    <property type="project" value="InterPro"/>
</dbReference>
<dbReference type="InterPro" id="IPR041118">
    <property type="entry name" value="Rx_N"/>
</dbReference>
<feature type="domain" description="Disease resistance N-terminal" evidence="5">
    <location>
        <begin position="9"/>
        <end position="93"/>
    </location>
</feature>
<dbReference type="InterPro" id="IPR042197">
    <property type="entry name" value="Apaf_helical"/>
</dbReference>
<dbReference type="FunFam" id="1.10.8.430:FF:000003">
    <property type="entry name" value="Probable disease resistance protein At5g66910"/>
    <property type="match status" value="1"/>
</dbReference>
<evidence type="ECO:0000259" key="4">
    <source>
        <dbReference type="Pfam" id="PF00931"/>
    </source>
</evidence>
<dbReference type="eggNOG" id="KOG4658">
    <property type="taxonomic scope" value="Eukaryota"/>
</dbReference>
<dbReference type="FunFam" id="1.10.10.10:FF:000322">
    <property type="entry name" value="Probable disease resistance protein At1g63360"/>
    <property type="match status" value="1"/>
</dbReference>
<dbReference type="Gene3D" id="3.40.50.300">
    <property type="entry name" value="P-loop containing nucleotide triphosphate hydrolases"/>
    <property type="match status" value="2"/>
</dbReference>
<dbReference type="CDD" id="cd14798">
    <property type="entry name" value="RX-CC_like"/>
    <property type="match status" value="1"/>
</dbReference>
<dbReference type="InterPro" id="IPR027417">
    <property type="entry name" value="P-loop_NTPase"/>
</dbReference>
<dbReference type="PANTHER" id="PTHR23155">
    <property type="entry name" value="DISEASE RESISTANCE PROTEIN RP"/>
    <property type="match status" value="1"/>
</dbReference>
<evidence type="ECO:0000259" key="6">
    <source>
        <dbReference type="Pfam" id="PF23559"/>
    </source>
</evidence>
<dbReference type="PRINTS" id="PR00364">
    <property type="entry name" value="DISEASERSIST"/>
</dbReference>
<accession>R0F276</accession>
<dbReference type="Gene3D" id="1.10.10.10">
    <property type="entry name" value="Winged helix-like DNA-binding domain superfamily/Winged helix DNA-binding domain"/>
    <property type="match status" value="1"/>
</dbReference>
<evidence type="ECO:0000256" key="1">
    <source>
        <dbReference type="ARBA" id="ARBA00022737"/>
    </source>
</evidence>
<dbReference type="PANTHER" id="PTHR23155:SF1185">
    <property type="entry name" value="DISEASE RESISTANCE RPP8-LIKE PROTEIN 3-RELATED"/>
    <property type="match status" value="1"/>
</dbReference>
<keyword evidence="9" id="KW-1185">Reference proteome</keyword>
<dbReference type="AlphaFoldDB" id="R0F276"/>
<dbReference type="InterPro" id="IPR032675">
    <property type="entry name" value="LRR_dom_sf"/>
</dbReference>
<protein>
    <recommendedName>
        <fullName evidence="10">NB-ARC domain-containing protein</fullName>
    </recommendedName>
</protein>
<dbReference type="Pfam" id="PF18052">
    <property type="entry name" value="Rx_N"/>
    <property type="match status" value="1"/>
</dbReference>
<keyword evidence="3" id="KW-0611">Plant defense</keyword>
<feature type="domain" description="Disease resistance protein winged helix" evidence="6">
    <location>
        <begin position="398"/>
        <end position="464"/>
    </location>
</feature>
<dbReference type="InterPro" id="IPR036388">
    <property type="entry name" value="WH-like_DNA-bd_sf"/>
</dbReference>
<evidence type="ECO:0000313" key="9">
    <source>
        <dbReference type="Proteomes" id="UP000029121"/>
    </source>
</evidence>
<dbReference type="Gene3D" id="1.10.8.430">
    <property type="entry name" value="Helical domain of apoptotic protease-activating factors"/>
    <property type="match status" value="1"/>
</dbReference>
<dbReference type="Gene3D" id="1.20.5.4130">
    <property type="match status" value="1"/>
</dbReference>
<dbReference type="InterPro" id="IPR044974">
    <property type="entry name" value="Disease_R_plants"/>
</dbReference>
<feature type="domain" description="Disease resistance R13L4/SHOC-2-like LRR" evidence="7">
    <location>
        <begin position="516"/>
        <end position="818"/>
    </location>
</feature>
<evidence type="ECO:0000256" key="2">
    <source>
        <dbReference type="ARBA" id="ARBA00022741"/>
    </source>
</evidence>
<dbReference type="Pfam" id="PF23559">
    <property type="entry name" value="WHD_DRP"/>
    <property type="match status" value="1"/>
</dbReference>
<evidence type="ECO:0000256" key="3">
    <source>
        <dbReference type="ARBA" id="ARBA00022821"/>
    </source>
</evidence>
<dbReference type="Pfam" id="PF00931">
    <property type="entry name" value="NB-ARC"/>
    <property type="match status" value="1"/>
</dbReference>
<dbReference type="EMBL" id="KB870811">
    <property type="protein sequence ID" value="EOA15406.1"/>
    <property type="molecule type" value="Genomic_DNA"/>
</dbReference>
<reference evidence="9" key="1">
    <citation type="journal article" date="2013" name="Nat. Genet.">
        <title>The Capsella rubella genome and the genomic consequences of rapid mating system evolution.</title>
        <authorList>
            <person name="Slotte T."/>
            <person name="Hazzouri K.M."/>
            <person name="Agren J.A."/>
            <person name="Koenig D."/>
            <person name="Maumus F."/>
            <person name="Guo Y.L."/>
            <person name="Steige K."/>
            <person name="Platts A.E."/>
            <person name="Escobar J.S."/>
            <person name="Newman L.K."/>
            <person name="Wang W."/>
            <person name="Mandakova T."/>
            <person name="Vello E."/>
            <person name="Smith L.M."/>
            <person name="Henz S.R."/>
            <person name="Steffen J."/>
            <person name="Takuno S."/>
            <person name="Brandvain Y."/>
            <person name="Coop G."/>
            <person name="Andolfatto P."/>
            <person name="Hu T.T."/>
            <person name="Blanchette M."/>
            <person name="Clark R.M."/>
            <person name="Quesneville H."/>
            <person name="Nordborg M."/>
            <person name="Gaut B.S."/>
            <person name="Lysak M.A."/>
            <person name="Jenkins J."/>
            <person name="Grimwood J."/>
            <person name="Chapman J."/>
            <person name="Prochnik S."/>
            <person name="Shu S."/>
            <person name="Rokhsar D."/>
            <person name="Schmutz J."/>
            <person name="Weigel D."/>
            <person name="Wright S.I."/>
        </authorList>
    </citation>
    <scope>NUCLEOTIDE SEQUENCE [LARGE SCALE GENOMIC DNA]</scope>
    <source>
        <strain evidence="9">cv. Monte Gargano</strain>
    </source>
</reference>
<name>R0F276_9BRAS</name>
<dbReference type="InterPro" id="IPR002182">
    <property type="entry name" value="NB-ARC"/>
</dbReference>
<evidence type="ECO:0000259" key="7">
    <source>
        <dbReference type="Pfam" id="PF23598"/>
    </source>
</evidence>
<keyword evidence="2" id="KW-0547">Nucleotide-binding</keyword>
<evidence type="ECO:0000259" key="5">
    <source>
        <dbReference type="Pfam" id="PF18052"/>
    </source>
</evidence>
<proteinExistence type="predicted"/>
<organism evidence="8 9">
    <name type="scientific">Capsella rubella</name>
    <dbReference type="NCBI Taxonomy" id="81985"/>
    <lineage>
        <taxon>Eukaryota</taxon>
        <taxon>Viridiplantae</taxon>
        <taxon>Streptophyta</taxon>
        <taxon>Embryophyta</taxon>
        <taxon>Tracheophyta</taxon>
        <taxon>Spermatophyta</taxon>
        <taxon>Magnoliopsida</taxon>
        <taxon>eudicotyledons</taxon>
        <taxon>Gunneridae</taxon>
        <taxon>Pentapetalae</taxon>
        <taxon>rosids</taxon>
        <taxon>malvids</taxon>
        <taxon>Brassicales</taxon>
        <taxon>Brassicaceae</taxon>
        <taxon>Camelineae</taxon>
        <taxon>Capsella</taxon>
    </lineage>
</organism>